<gene>
    <name evidence="1" type="ORF">I313_01371</name>
</gene>
<dbReference type="AlphaFoldDB" id="A0A0D0TAU7"/>
<keyword evidence="2" id="KW-1185">Reference proteome</keyword>
<organism evidence="1 2">
    <name type="scientific">Cryptococcus deuterogattii Ram5</name>
    <dbReference type="NCBI Taxonomy" id="1296110"/>
    <lineage>
        <taxon>Eukaryota</taxon>
        <taxon>Fungi</taxon>
        <taxon>Dikarya</taxon>
        <taxon>Basidiomycota</taxon>
        <taxon>Agaricomycotina</taxon>
        <taxon>Tremellomycetes</taxon>
        <taxon>Tremellales</taxon>
        <taxon>Cryptococcaceae</taxon>
        <taxon>Cryptococcus</taxon>
        <taxon>Cryptococcus gattii species complex</taxon>
    </lineage>
</organism>
<proteinExistence type="predicted"/>
<dbReference type="EMBL" id="KN847897">
    <property type="protein sequence ID" value="KIR43157.1"/>
    <property type="molecule type" value="Genomic_DNA"/>
</dbReference>
<dbReference type="OrthoDB" id="586585at2759"/>
<dbReference type="Proteomes" id="UP000053392">
    <property type="component" value="Unassembled WGS sequence"/>
</dbReference>
<accession>A0A0D0TAU7</accession>
<protein>
    <submittedName>
        <fullName evidence="1">Unplaced genomic scaffold supercont1.2, whole genome shotgun sequence</fullName>
    </submittedName>
</protein>
<dbReference type="HOGENOM" id="CLU_2960669_0_0_1"/>
<evidence type="ECO:0000313" key="1">
    <source>
        <dbReference type="EMBL" id="KIR43157.1"/>
    </source>
</evidence>
<sequence>MSLLRLEKNLAESLHAVVKIKSTIKSTIQGQLSTYGLLDDARTSVVKDPQLKMEGTGGGAIIFVDLIR</sequence>
<evidence type="ECO:0000313" key="2">
    <source>
        <dbReference type="Proteomes" id="UP000053392"/>
    </source>
</evidence>
<name>A0A0D0TAU7_9TREE</name>
<reference evidence="1 2" key="1">
    <citation type="submission" date="2015-01" db="EMBL/GenBank/DDBJ databases">
        <title>The Genome Sequence of Cryptococcus gattii Ram5.</title>
        <authorList>
            <consortium name="The Broad Institute Genomics Platform"/>
            <person name="Cuomo C."/>
            <person name="Litvintseva A."/>
            <person name="Chen Y."/>
            <person name="Heitman J."/>
            <person name="Sun S."/>
            <person name="Springer D."/>
            <person name="Dromer F."/>
            <person name="Young S."/>
            <person name="Zeng Q."/>
            <person name="Gargeya S."/>
            <person name="Abouelleil A."/>
            <person name="Alvarado L."/>
            <person name="Chapman S.B."/>
            <person name="Gainer-Dewar J."/>
            <person name="Goldberg J."/>
            <person name="Griggs A."/>
            <person name="Gujja S."/>
            <person name="Hansen M."/>
            <person name="Howarth C."/>
            <person name="Imamovic A."/>
            <person name="Larimer J."/>
            <person name="Murphy C."/>
            <person name="Naylor J."/>
            <person name="Pearson M."/>
            <person name="Priest M."/>
            <person name="Roberts A."/>
            <person name="Saif S."/>
            <person name="Shea T."/>
            <person name="Sykes S."/>
            <person name="Wortman J."/>
            <person name="Nusbaum C."/>
            <person name="Birren B."/>
        </authorList>
    </citation>
    <scope>NUCLEOTIDE SEQUENCE [LARGE SCALE GENOMIC DNA]</scope>
    <source>
        <strain evidence="1 2">Ram5</strain>
    </source>
</reference>